<name>A0A4S2LZK0_OPIFE</name>
<evidence type="ECO:0000313" key="1">
    <source>
        <dbReference type="EMBL" id="TGZ69352.1"/>
    </source>
</evidence>
<keyword evidence="2" id="KW-1185">Reference proteome</keyword>
<comment type="caution">
    <text evidence="1">The sequence shown here is derived from an EMBL/GenBank/DDBJ whole genome shotgun (WGS) entry which is preliminary data.</text>
</comment>
<protein>
    <submittedName>
        <fullName evidence="1">Uncharacterized protein</fullName>
    </submittedName>
</protein>
<dbReference type="AlphaFoldDB" id="A0A4S2LZK0"/>
<dbReference type="Proteomes" id="UP000308267">
    <property type="component" value="Unassembled WGS sequence"/>
</dbReference>
<dbReference type="EMBL" id="SJOL01006088">
    <property type="protein sequence ID" value="TGZ69352.1"/>
    <property type="molecule type" value="Genomic_DNA"/>
</dbReference>
<gene>
    <name evidence="1" type="ORF">CRM22_003794</name>
</gene>
<evidence type="ECO:0000313" key="2">
    <source>
        <dbReference type="Proteomes" id="UP000308267"/>
    </source>
</evidence>
<reference evidence="1 2" key="1">
    <citation type="journal article" date="2019" name="BMC Genomics">
        <title>New insights from Opisthorchis felineus genome: update on genomics of the epidemiologically important liver flukes.</title>
        <authorList>
            <person name="Ershov N.I."/>
            <person name="Mordvinov V.A."/>
            <person name="Prokhortchouk E.B."/>
            <person name="Pakharukova M.Y."/>
            <person name="Gunbin K.V."/>
            <person name="Ustyantsev K."/>
            <person name="Genaev M.A."/>
            <person name="Blinov A.G."/>
            <person name="Mazur A."/>
            <person name="Boulygina E."/>
            <person name="Tsygankova S."/>
            <person name="Khrameeva E."/>
            <person name="Chekanov N."/>
            <person name="Fan G."/>
            <person name="Xiao A."/>
            <person name="Zhang H."/>
            <person name="Xu X."/>
            <person name="Yang H."/>
            <person name="Solovyev V."/>
            <person name="Lee S.M."/>
            <person name="Liu X."/>
            <person name="Afonnikov D.A."/>
            <person name="Skryabin K.G."/>
        </authorList>
    </citation>
    <scope>NUCLEOTIDE SEQUENCE [LARGE SCALE GENOMIC DNA]</scope>
    <source>
        <strain evidence="1">AK-0245</strain>
        <tissue evidence="1">Whole organism</tissue>
    </source>
</reference>
<sequence length="179" mass="20758">MSDTQYKPIIHCYFVASKCDTFADKLCVPIIITCLVPYPFEMKQLLIVPCIVLCCTTTVTANGHAERLPKREFDECVKKCGRQFENCTKEMHNLWLNFAKNRKTIMKKLSSCCLDGEHDHDAPPTLSFATCVREKCRAEMWGCNVKKRHMGFLSEEEKQAIKDKEKQRRVYNENGTTMY</sequence>
<dbReference type="OrthoDB" id="6271423at2759"/>
<proteinExistence type="predicted"/>
<organism evidence="1 2">
    <name type="scientific">Opisthorchis felineus</name>
    <dbReference type="NCBI Taxonomy" id="147828"/>
    <lineage>
        <taxon>Eukaryota</taxon>
        <taxon>Metazoa</taxon>
        <taxon>Spiralia</taxon>
        <taxon>Lophotrochozoa</taxon>
        <taxon>Platyhelminthes</taxon>
        <taxon>Trematoda</taxon>
        <taxon>Digenea</taxon>
        <taxon>Opisthorchiida</taxon>
        <taxon>Opisthorchiata</taxon>
        <taxon>Opisthorchiidae</taxon>
        <taxon>Opisthorchis</taxon>
    </lineage>
</organism>
<accession>A0A4S2LZK0</accession>